<feature type="transmembrane region" description="Helical" evidence="5">
    <location>
        <begin position="99"/>
        <end position="117"/>
    </location>
</feature>
<accession>A0ABV9P246</accession>
<gene>
    <name evidence="7" type="ORF">ACFO3U_06690</name>
</gene>
<dbReference type="PANTHER" id="PTHR23514:SF13">
    <property type="entry name" value="INNER MEMBRANE PROTEIN YBJJ"/>
    <property type="match status" value="1"/>
</dbReference>
<evidence type="ECO:0000313" key="8">
    <source>
        <dbReference type="Proteomes" id="UP001595885"/>
    </source>
</evidence>
<keyword evidence="3 5" id="KW-1133">Transmembrane helix</keyword>
<evidence type="ECO:0000259" key="6">
    <source>
        <dbReference type="PROSITE" id="PS50850"/>
    </source>
</evidence>
<dbReference type="Pfam" id="PF07690">
    <property type="entry name" value="MFS_1"/>
    <property type="match status" value="1"/>
</dbReference>
<proteinExistence type="predicted"/>
<feature type="transmembrane region" description="Helical" evidence="5">
    <location>
        <begin position="353"/>
        <end position="376"/>
    </location>
</feature>
<evidence type="ECO:0000256" key="3">
    <source>
        <dbReference type="ARBA" id="ARBA00022989"/>
    </source>
</evidence>
<feature type="transmembrane region" description="Helical" evidence="5">
    <location>
        <begin position="29"/>
        <end position="51"/>
    </location>
</feature>
<comment type="caution">
    <text evidence="7">The sequence shown here is derived from an EMBL/GenBank/DDBJ whole genome shotgun (WGS) entry which is preliminary data.</text>
</comment>
<protein>
    <submittedName>
        <fullName evidence="7">MFS transporter</fullName>
    </submittedName>
</protein>
<feature type="transmembrane region" description="Helical" evidence="5">
    <location>
        <begin position="123"/>
        <end position="141"/>
    </location>
</feature>
<dbReference type="InterPro" id="IPR011701">
    <property type="entry name" value="MFS"/>
</dbReference>
<dbReference type="PANTHER" id="PTHR23514">
    <property type="entry name" value="BYPASS OF STOP CODON PROTEIN 6"/>
    <property type="match status" value="1"/>
</dbReference>
<dbReference type="Proteomes" id="UP001595885">
    <property type="component" value="Unassembled WGS sequence"/>
</dbReference>
<feature type="transmembrane region" description="Helical" evidence="5">
    <location>
        <begin position="297"/>
        <end position="317"/>
    </location>
</feature>
<reference evidence="8" key="1">
    <citation type="journal article" date="2019" name="Int. J. Syst. Evol. Microbiol.">
        <title>The Global Catalogue of Microorganisms (GCM) 10K type strain sequencing project: providing services to taxonomists for standard genome sequencing and annotation.</title>
        <authorList>
            <consortium name="The Broad Institute Genomics Platform"/>
            <consortium name="The Broad Institute Genome Sequencing Center for Infectious Disease"/>
            <person name="Wu L."/>
            <person name="Ma J."/>
        </authorList>
    </citation>
    <scope>NUCLEOTIDE SEQUENCE [LARGE SCALE GENOMIC DNA]</scope>
    <source>
        <strain evidence="8">CCUG 50349</strain>
    </source>
</reference>
<feature type="transmembrane region" description="Helical" evidence="5">
    <location>
        <begin position="187"/>
        <end position="208"/>
    </location>
</feature>
<keyword evidence="2 5" id="KW-0812">Transmembrane</keyword>
<feature type="transmembrane region" description="Helical" evidence="5">
    <location>
        <begin position="382"/>
        <end position="401"/>
    </location>
</feature>
<evidence type="ECO:0000256" key="4">
    <source>
        <dbReference type="ARBA" id="ARBA00023136"/>
    </source>
</evidence>
<feature type="transmembrane region" description="Helical" evidence="5">
    <location>
        <begin position="229"/>
        <end position="249"/>
    </location>
</feature>
<sequence>MPLIDYSFLSKILPKAKIKKSFKKLKSDYLFRIKMAMALFFFGKGFCFATWASRIPDLKNTLHLSEADLGTILFFLPIGQLIAMPFSSKVVSRFGSRTITIYGTLLYALFLTFLGLSSTSWHLALGLFLFGVFGNFCNIASNTQGVVTQQLFEKPVMGFFHGSWSLAGFFGALVSLLMLYLGLSPLIHFIIAFLFVVIIVAWNSKYLVQTKIAKVKEKVKKTGFQFPDKILIWLGVISFCCMASEGIMFDWSGVYFKEIVKAPATLVALGYTCFMITMASGRFLSDILVQKYGPQKIIIASGITITFGLYIAVLFPYLIPCTIAFMMVGFGVSNVVPIVFNRAGNLTTVATETALTIISSISFLGFLIGPPIIGYIAEISNLRYSFATIGIFGIFISIVTFRRKLFVKNHDI</sequence>
<feature type="domain" description="Major facilitator superfamily (MFS) profile" evidence="6">
    <location>
        <begin position="33"/>
        <end position="405"/>
    </location>
</feature>
<evidence type="ECO:0000313" key="7">
    <source>
        <dbReference type="EMBL" id="MFC4739678.1"/>
    </source>
</evidence>
<dbReference type="InterPro" id="IPR051788">
    <property type="entry name" value="MFS_Transporter"/>
</dbReference>
<feature type="transmembrane region" description="Helical" evidence="5">
    <location>
        <begin position="162"/>
        <end position="181"/>
    </location>
</feature>
<dbReference type="PROSITE" id="PS50850">
    <property type="entry name" value="MFS"/>
    <property type="match status" value="1"/>
</dbReference>
<name>A0ABV9P246_9FLAO</name>
<evidence type="ECO:0000256" key="5">
    <source>
        <dbReference type="SAM" id="Phobius"/>
    </source>
</evidence>
<feature type="transmembrane region" description="Helical" evidence="5">
    <location>
        <begin position="264"/>
        <end position="285"/>
    </location>
</feature>
<feature type="transmembrane region" description="Helical" evidence="5">
    <location>
        <begin position="323"/>
        <end position="341"/>
    </location>
</feature>
<keyword evidence="8" id="KW-1185">Reference proteome</keyword>
<dbReference type="InterPro" id="IPR036259">
    <property type="entry name" value="MFS_trans_sf"/>
</dbReference>
<dbReference type="CDD" id="cd17393">
    <property type="entry name" value="MFS_MosC_like"/>
    <property type="match status" value="1"/>
</dbReference>
<dbReference type="InterPro" id="IPR020846">
    <property type="entry name" value="MFS_dom"/>
</dbReference>
<evidence type="ECO:0000256" key="2">
    <source>
        <dbReference type="ARBA" id="ARBA00022692"/>
    </source>
</evidence>
<dbReference type="Gene3D" id="1.20.1250.20">
    <property type="entry name" value="MFS general substrate transporter like domains"/>
    <property type="match status" value="2"/>
</dbReference>
<keyword evidence="4 5" id="KW-0472">Membrane</keyword>
<organism evidence="7 8">
    <name type="scientific">Flavobacterium ponti</name>
    <dbReference type="NCBI Taxonomy" id="665133"/>
    <lineage>
        <taxon>Bacteria</taxon>
        <taxon>Pseudomonadati</taxon>
        <taxon>Bacteroidota</taxon>
        <taxon>Flavobacteriia</taxon>
        <taxon>Flavobacteriales</taxon>
        <taxon>Flavobacteriaceae</taxon>
        <taxon>Flavobacterium</taxon>
    </lineage>
</organism>
<comment type="subcellular location">
    <subcellularLocation>
        <location evidence="1">Membrane</location>
        <topology evidence="1">Multi-pass membrane protein</topology>
    </subcellularLocation>
</comment>
<dbReference type="EMBL" id="JBHSGW010000004">
    <property type="protein sequence ID" value="MFC4739678.1"/>
    <property type="molecule type" value="Genomic_DNA"/>
</dbReference>
<dbReference type="SUPFAM" id="SSF103473">
    <property type="entry name" value="MFS general substrate transporter"/>
    <property type="match status" value="1"/>
</dbReference>
<dbReference type="RefSeq" id="WP_379739569.1">
    <property type="nucleotide sequence ID" value="NZ_JBHSGW010000004.1"/>
</dbReference>
<feature type="transmembrane region" description="Helical" evidence="5">
    <location>
        <begin position="71"/>
        <end position="87"/>
    </location>
</feature>
<evidence type="ECO:0000256" key="1">
    <source>
        <dbReference type="ARBA" id="ARBA00004141"/>
    </source>
</evidence>